<dbReference type="AlphaFoldDB" id="A0A151B6R8"/>
<dbReference type="GO" id="GO:0071972">
    <property type="term" value="F:peptidoglycan L,D-transpeptidase activity"/>
    <property type="evidence" value="ECO:0007669"/>
    <property type="project" value="TreeGrafter"/>
</dbReference>
<dbReference type="GO" id="GO:0005576">
    <property type="term" value="C:extracellular region"/>
    <property type="evidence" value="ECO:0007669"/>
    <property type="project" value="TreeGrafter"/>
</dbReference>
<dbReference type="GO" id="GO:0071555">
    <property type="term" value="P:cell wall organization"/>
    <property type="evidence" value="ECO:0007669"/>
    <property type="project" value="UniProtKB-UniRule"/>
</dbReference>
<dbReference type="Pfam" id="PF03734">
    <property type="entry name" value="YkuD"/>
    <property type="match status" value="1"/>
</dbReference>
<evidence type="ECO:0000256" key="3">
    <source>
        <dbReference type="ARBA" id="ARBA00022676"/>
    </source>
</evidence>
<sequence>MSKFKKIVLILVFLLIIEFLIILSNYFNHIESFKDINIEGYKPGKPIVILVDITSNELAVFQNGNLIKTYTVASGKPSTPSPIGTWKIISKGTWGEGFGGRWMGFNVPWGKYGIHGTNKPNSIGWNSSHGCIRMKNKDVAELYKITPYGTQVIIYGGPYGNFGSYLRTLKPGMRGSDVYEVQRSLKNIGYYKANPDGIYGNYMKNVVHRFQKENKLPISDTVSYSFYRKLGVILMD</sequence>
<evidence type="ECO:0000313" key="12">
    <source>
        <dbReference type="EMBL" id="KYH35584.1"/>
    </source>
</evidence>
<dbReference type="GO" id="GO:0018104">
    <property type="term" value="P:peptidoglycan-protein cross-linking"/>
    <property type="evidence" value="ECO:0007669"/>
    <property type="project" value="TreeGrafter"/>
</dbReference>
<dbReference type="Proteomes" id="UP000075531">
    <property type="component" value="Unassembled WGS sequence"/>
</dbReference>
<dbReference type="OrthoDB" id="9787225at2"/>
<dbReference type="SUPFAM" id="SSF47090">
    <property type="entry name" value="PGBD-like"/>
    <property type="match status" value="1"/>
</dbReference>
<dbReference type="RefSeq" id="WP_066822160.1">
    <property type="nucleotide sequence ID" value="NZ_LTBA01000002.1"/>
</dbReference>
<keyword evidence="10" id="KW-0472">Membrane</keyword>
<keyword evidence="6 9" id="KW-0133">Cell shape</keyword>
<dbReference type="PATRIC" id="fig|1121338.3.peg.532"/>
<dbReference type="EC" id="2.-.-.-" evidence="12"/>
<dbReference type="GO" id="GO:0016757">
    <property type="term" value="F:glycosyltransferase activity"/>
    <property type="evidence" value="ECO:0007669"/>
    <property type="project" value="UniProtKB-KW"/>
</dbReference>
<keyword evidence="8 9" id="KW-0961">Cell wall biogenesis/degradation</keyword>
<comment type="similarity">
    <text evidence="2">Belongs to the YkuD family.</text>
</comment>
<proteinExistence type="inferred from homology"/>
<dbReference type="InterPro" id="IPR002477">
    <property type="entry name" value="Peptidoglycan-bd-like"/>
</dbReference>
<dbReference type="Gene3D" id="1.10.101.10">
    <property type="entry name" value="PGBD-like superfamily/PGBD"/>
    <property type="match status" value="1"/>
</dbReference>
<protein>
    <submittedName>
        <fullName evidence="12">Putative L,D-transpeptidase YkuD</fullName>
        <ecNumber evidence="12">2.-.-.-</ecNumber>
    </submittedName>
</protein>
<keyword evidence="5" id="KW-0378">Hydrolase</keyword>
<evidence type="ECO:0000256" key="1">
    <source>
        <dbReference type="ARBA" id="ARBA00004752"/>
    </source>
</evidence>
<evidence type="ECO:0000256" key="6">
    <source>
        <dbReference type="ARBA" id="ARBA00022960"/>
    </source>
</evidence>
<evidence type="ECO:0000256" key="8">
    <source>
        <dbReference type="ARBA" id="ARBA00023316"/>
    </source>
</evidence>
<keyword evidence="10" id="KW-1133">Transmembrane helix</keyword>
<comment type="caution">
    <text evidence="12">The sequence shown here is derived from an EMBL/GenBank/DDBJ whole genome shotgun (WGS) entry which is preliminary data.</text>
</comment>
<dbReference type="Gene3D" id="2.40.440.10">
    <property type="entry name" value="L,D-transpeptidase catalytic domain-like"/>
    <property type="match status" value="1"/>
</dbReference>
<keyword evidence="7 9" id="KW-0573">Peptidoglycan synthesis</keyword>
<dbReference type="InterPro" id="IPR005490">
    <property type="entry name" value="LD_TPept_cat_dom"/>
</dbReference>
<evidence type="ECO:0000256" key="7">
    <source>
        <dbReference type="ARBA" id="ARBA00022984"/>
    </source>
</evidence>
<evidence type="ECO:0000256" key="4">
    <source>
        <dbReference type="ARBA" id="ARBA00022679"/>
    </source>
</evidence>
<comment type="pathway">
    <text evidence="1 9">Cell wall biogenesis; peptidoglycan biosynthesis.</text>
</comment>
<keyword evidence="4 12" id="KW-0808">Transferase</keyword>
<evidence type="ECO:0000259" key="11">
    <source>
        <dbReference type="PROSITE" id="PS52029"/>
    </source>
</evidence>
<dbReference type="PANTHER" id="PTHR30582">
    <property type="entry name" value="L,D-TRANSPEPTIDASE"/>
    <property type="match status" value="1"/>
</dbReference>
<dbReference type="UniPathway" id="UPA00219"/>
<dbReference type="SUPFAM" id="SSF141523">
    <property type="entry name" value="L,D-transpeptidase catalytic domain-like"/>
    <property type="match status" value="1"/>
</dbReference>
<dbReference type="CDD" id="cd16913">
    <property type="entry name" value="YkuD_like"/>
    <property type="match status" value="1"/>
</dbReference>
<dbReference type="InterPro" id="IPR036365">
    <property type="entry name" value="PGBD-like_sf"/>
</dbReference>
<dbReference type="GO" id="GO:0008360">
    <property type="term" value="P:regulation of cell shape"/>
    <property type="evidence" value="ECO:0007669"/>
    <property type="project" value="UniProtKB-UniRule"/>
</dbReference>
<dbReference type="PANTHER" id="PTHR30582:SF24">
    <property type="entry name" value="L,D-TRANSPEPTIDASE ERFK_SRFK-RELATED"/>
    <property type="match status" value="1"/>
</dbReference>
<evidence type="ECO:0000256" key="9">
    <source>
        <dbReference type="PROSITE-ProRule" id="PRU01373"/>
    </source>
</evidence>
<dbReference type="Pfam" id="PF01471">
    <property type="entry name" value="PG_binding_1"/>
    <property type="match status" value="1"/>
</dbReference>
<dbReference type="InterPro" id="IPR038063">
    <property type="entry name" value="Transpep_catalytic_dom"/>
</dbReference>
<keyword evidence="13" id="KW-1185">Reference proteome</keyword>
<dbReference type="STRING" id="1121338.CLTEP_05280"/>
<evidence type="ECO:0000256" key="2">
    <source>
        <dbReference type="ARBA" id="ARBA00005992"/>
    </source>
</evidence>
<dbReference type="PROSITE" id="PS52029">
    <property type="entry name" value="LD_TPASE"/>
    <property type="match status" value="1"/>
</dbReference>
<dbReference type="InterPro" id="IPR036366">
    <property type="entry name" value="PGBDSf"/>
</dbReference>
<name>A0A151B6R8_9CLOT</name>
<feature type="domain" description="L,D-TPase catalytic" evidence="11">
    <location>
        <begin position="47"/>
        <end position="155"/>
    </location>
</feature>
<evidence type="ECO:0000256" key="5">
    <source>
        <dbReference type="ARBA" id="ARBA00022801"/>
    </source>
</evidence>
<evidence type="ECO:0000256" key="10">
    <source>
        <dbReference type="SAM" id="Phobius"/>
    </source>
</evidence>
<reference evidence="12 13" key="1">
    <citation type="submission" date="2016-02" db="EMBL/GenBank/DDBJ databases">
        <title>Genome sequence of Clostridium tepidiprofundi DSM 19306.</title>
        <authorList>
            <person name="Poehlein A."/>
            <person name="Daniel R."/>
        </authorList>
    </citation>
    <scope>NUCLEOTIDE SEQUENCE [LARGE SCALE GENOMIC DNA]</scope>
    <source>
        <strain evidence="12 13">DSM 19306</strain>
    </source>
</reference>
<feature type="active site" description="Nucleophile" evidence="9">
    <location>
        <position position="131"/>
    </location>
</feature>
<dbReference type="EMBL" id="LTBA01000002">
    <property type="protein sequence ID" value="KYH35584.1"/>
    <property type="molecule type" value="Genomic_DNA"/>
</dbReference>
<accession>A0A151B6R8</accession>
<feature type="transmembrane region" description="Helical" evidence="10">
    <location>
        <begin position="7"/>
        <end position="27"/>
    </location>
</feature>
<gene>
    <name evidence="12" type="primary">ykuD_1</name>
    <name evidence="12" type="ORF">CLTEP_05280</name>
</gene>
<keyword evidence="3" id="KW-0328">Glycosyltransferase</keyword>
<keyword evidence="10" id="KW-0812">Transmembrane</keyword>
<organism evidence="12 13">
    <name type="scientific">Clostridium tepidiprofundi DSM 19306</name>
    <dbReference type="NCBI Taxonomy" id="1121338"/>
    <lineage>
        <taxon>Bacteria</taxon>
        <taxon>Bacillati</taxon>
        <taxon>Bacillota</taxon>
        <taxon>Clostridia</taxon>
        <taxon>Eubacteriales</taxon>
        <taxon>Clostridiaceae</taxon>
        <taxon>Clostridium</taxon>
    </lineage>
</organism>
<dbReference type="InterPro" id="IPR050979">
    <property type="entry name" value="LD-transpeptidase"/>
</dbReference>
<evidence type="ECO:0000313" key="13">
    <source>
        <dbReference type="Proteomes" id="UP000075531"/>
    </source>
</evidence>
<feature type="active site" description="Proton donor/acceptor" evidence="9">
    <location>
        <position position="115"/>
    </location>
</feature>